<dbReference type="AlphaFoldDB" id="A0A0Q4B6F2"/>
<keyword evidence="2" id="KW-1185">Reference proteome</keyword>
<accession>A0A0Q4B6F2</accession>
<feature type="non-terminal residue" evidence="1">
    <location>
        <position position="1"/>
    </location>
</feature>
<dbReference type="EMBL" id="LIIK01000110">
    <property type="protein sequence ID" value="KQM08074.1"/>
    <property type="molecule type" value="Genomic_DNA"/>
</dbReference>
<gene>
    <name evidence="1" type="ORF">AL399_09345</name>
</gene>
<dbReference type="STRING" id="1702214.AL399_09345"/>
<evidence type="ECO:0000313" key="1">
    <source>
        <dbReference type="EMBL" id="KQM08074.1"/>
    </source>
</evidence>
<name>A0A0Q4B6F2_9BACT</name>
<dbReference type="Proteomes" id="UP000054172">
    <property type="component" value="Unassembled WGS sequence"/>
</dbReference>
<organism evidence="1 2">
    <name type="scientific">Candidatus [Bacteroides] periocalifornicus</name>
    <dbReference type="NCBI Taxonomy" id="1702214"/>
    <lineage>
        <taxon>Bacteria</taxon>
        <taxon>Pseudomonadati</taxon>
        <taxon>Bacteroidota</taxon>
    </lineage>
</organism>
<comment type="caution">
    <text evidence="1">The sequence shown here is derived from an EMBL/GenBank/DDBJ whole genome shotgun (WGS) entry which is preliminary data.</text>
</comment>
<dbReference type="PATRIC" id="fig|1702214.3.peg.1750"/>
<feature type="non-terminal residue" evidence="1">
    <location>
        <position position="88"/>
    </location>
</feature>
<reference evidence="1" key="1">
    <citation type="submission" date="2015-08" db="EMBL/GenBank/DDBJ databases">
        <title>Candidatus Bacteriodes Periocalifornicus.</title>
        <authorList>
            <person name="McLean J.S."/>
            <person name="Kelley S."/>
        </authorList>
    </citation>
    <scope>NUCLEOTIDE SEQUENCE [LARGE SCALE GENOMIC DNA]</scope>
    <source>
        <strain evidence="1">12B</strain>
    </source>
</reference>
<sequence length="88" mass="10018">YQEDPYENAMATMFWGQMKIKRCAAFLFYSAGSEAGNIICQMKYHGHPEIGRKMGRKMGSELLSSGFFEGIDLLIPLPLGRNRLRQRG</sequence>
<proteinExistence type="predicted"/>
<evidence type="ECO:0000313" key="2">
    <source>
        <dbReference type="Proteomes" id="UP000054172"/>
    </source>
</evidence>
<protein>
    <submittedName>
        <fullName evidence="1">Competence protein ComF</fullName>
    </submittedName>
</protein>